<dbReference type="Proteomes" id="UP000187429">
    <property type="component" value="Unassembled WGS sequence"/>
</dbReference>
<sequence length="145" mass="16451">MVSTTATNEKNTKAQSKDIEEDHVYSKPDPGIDSDLKTTRKDRLNEIADIQNNFLNLINSESESMFEINATNKNLPDILTPNKKNFRFQNIANLELMSNKSSGLSKETNSLNDVGTDKIIFCPKRNFEDADNSDPSYYRPSRTVK</sequence>
<comment type="caution">
    <text evidence="2">The sequence shown here is derived from an EMBL/GenBank/DDBJ whole genome shotgun (WGS) entry which is preliminary data.</text>
</comment>
<name>A0A1R1YSA2_9FUNG</name>
<dbReference type="AlphaFoldDB" id="A0A1R1YSA2"/>
<keyword evidence="3" id="KW-1185">Reference proteome</keyword>
<protein>
    <submittedName>
        <fullName evidence="2">Uncharacterized protein</fullName>
    </submittedName>
</protein>
<dbReference type="EMBL" id="LSSM01000183">
    <property type="protein sequence ID" value="OMJ29778.1"/>
    <property type="molecule type" value="Genomic_DNA"/>
</dbReference>
<evidence type="ECO:0000313" key="3">
    <source>
        <dbReference type="Proteomes" id="UP000187429"/>
    </source>
</evidence>
<organism evidence="2 3">
    <name type="scientific">Smittium culicis</name>
    <dbReference type="NCBI Taxonomy" id="133412"/>
    <lineage>
        <taxon>Eukaryota</taxon>
        <taxon>Fungi</taxon>
        <taxon>Fungi incertae sedis</taxon>
        <taxon>Zoopagomycota</taxon>
        <taxon>Kickxellomycotina</taxon>
        <taxon>Harpellomycetes</taxon>
        <taxon>Harpellales</taxon>
        <taxon>Legeriomycetaceae</taxon>
        <taxon>Smittium</taxon>
    </lineage>
</organism>
<feature type="compositionally biased region" description="Basic and acidic residues" evidence="1">
    <location>
        <begin position="10"/>
        <end position="26"/>
    </location>
</feature>
<gene>
    <name evidence="2" type="ORF">AYI69_g699</name>
</gene>
<evidence type="ECO:0000313" key="2">
    <source>
        <dbReference type="EMBL" id="OMJ29778.1"/>
    </source>
</evidence>
<feature type="region of interest" description="Disordered" evidence="1">
    <location>
        <begin position="1"/>
        <end position="36"/>
    </location>
</feature>
<accession>A0A1R1YSA2</accession>
<evidence type="ECO:0000256" key="1">
    <source>
        <dbReference type="SAM" id="MobiDB-lite"/>
    </source>
</evidence>
<reference evidence="3" key="1">
    <citation type="submission" date="2017-01" db="EMBL/GenBank/DDBJ databases">
        <authorList>
            <person name="Wang Y."/>
            <person name="White M."/>
            <person name="Kvist S."/>
            <person name="Moncalvo J.-M."/>
        </authorList>
    </citation>
    <scope>NUCLEOTIDE SEQUENCE [LARGE SCALE GENOMIC DNA]</scope>
    <source>
        <strain evidence="3">ID-206-W2</strain>
    </source>
</reference>
<proteinExistence type="predicted"/>